<keyword evidence="4 11" id="KW-0662">Pyridine nucleotide biosynthesis</keyword>
<dbReference type="Pfam" id="PF01467">
    <property type="entry name" value="CTP_transf_like"/>
    <property type="match status" value="1"/>
</dbReference>
<dbReference type="EC" id="2.7.7.18" evidence="11"/>
<evidence type="ECO:0000256" key="3">
    <source>
        <dbReference type="ARBA" id="ARBA00009014"/>
    </source>
</evidence>
<evidence type="ECO:0000313" key="16">
    <source>
        <dbReference type="Proteomes" id="UP000255279"/>
    </source>
</evidence>
<evidence type="ECO:0000256" key="11">
    <source>
        <dbReference type="HAMAP-Rule" id="MF_00244"/>
    </source>
</evidence>
<dbReference type="HAMAP" id="MF_00244">
    <property type="entry name" value="NaMN_adenylyltr"/>
    <property type="match status" value="1"/>
</dbReference>
<dbReference type="OrthoDB" id="5295945at2"/>
<dbReference type="PANTHER" id="PTHR39321:SF3">
    <property type="entry name" value="PHOSPHOPANTETHEINE ADENYLYLTRANSFERASE"/>
    <property type="match status" value="1"/>
</dbReference>
<evidence type="ECO:0000259" key="12">
    <source>
        <dbReference type="Pfam" id="PF01467"/>
    </source>
</evidence>
<dbReference type="InterPro" id="IPR004821">
    <property type="entry name" value="Cyt_trans-like"/>
</dbReference>
<evidence type="ECO:0000256" key="10">
    <source>
        <dbReference type="ARBA" id="ARBA00048721"/>
    </source>
</evidence>
<evidence type="ECO:0000256" key="8">
    <source>
        <dbReference type="ARBA" id="ARBA00022840"/>
    </source>
</evidence>
<comment type="catalytic activity">
    <reaction evidence="10 11">
        <text>nicotinate beta-D-ribonucleotide + ATP + H(+) = deamido-NAD(+) + diphosphate</text>
        <dbReference type="Rhea" id="RHEA:22860"/>
        <dbReference type="ChEBI" id="CHEBI:15378"/>
        <dbReference type="ChEBI" id="CHEBI:30616"/>
        <dbReference type="ChEBI" id="CHEBI:33019"/>
        <dbReference type="ChEBI" id="CHEBI:57502"/>
        <dbReference type="ChEBI" id="CHEBI:58437"/>
        <dbReference type="EC" id="2.7.7.18"/>
    </reaction>
</comment>
<reference evidence="13 15" key="1">
    <citation type="submission" date="2017-02" db="EMBL/GenBank/DDBJ databases">
        <title>Draft genome sequence of Moraxella caviae CCUG 355 type strain.</title>
        <authorList>
            <person name="Engstrom-Jakobsson H."/>
            <person name="Salva-Serra F."/>
            <person name="Thorell K."/>
            <person name="Gonzales-Siles L."/>
            <person name="Karlsson R."/>
            <person name="Boulund F."/>
            <person name="Engstrand L."/>
            <person name="Moore E."/>
        </authorList>
    </citation>
    <scope>NUCLEOTIDE SEQUENCE [LARGE SCALE GENOMIC DNA]</scope>
    <source>
        <strain evidence="13 15">CCUG 355</strain>
    </source>
</reference>
<keyword evidence="15" id="KW-1185">Reference proteome</keyword>
<evidence type="ECO:0000313" key="14">
    <source>
        <dbReference type="EMBL" id="STZ10328.1"/>
    </source>
</evidence>
<evidence type="ECO:0000256" key="7">
    <source>
        <dbReference type="ARBA" id="ARBA00022741"/>
    </source>
</evidence>
<keyword evidence="9 11" id="KW-0520">NAD</keyword>
<sequence>MTSIHAFLGGSFDPVHLAHLTMAHTVWRTLTHALPNTDVKVSLLPTAGNPFKGTPTATHHRLAMLQLGVADLPIGVDTHELSLPPPVYTIDTVRHLAAQNPHARLIFIVGQDSLAALPTWKNGLQILDFVQIWAFSRSLNTVSTKTTLPNVPTEVQAHITHDLHAFLQGTHKIYQDPTAIAAISSSQVRALLAQNPAKAAKLLPKAVADYISTHQLYQNA</sequence>
<name>A0A1T0A1M8_9GAMM</name>
<feature type="domain" description="Cytidyltransferase-like" evidence="12">
    <location>
        <begin position="8"/>
        <end position="190"/>
    </location>
</feature>
<keyword evidence="6 11" id="KW-0548">Nucleotidyltransferase</keyword>
<dbReference type="EMBL" id="MUXU01000038">
    <property type="protein sequence ID" value="OOR89640.1"/>
    <property type="molecule type" value="Genomic_DNA"/>
</dbReference>
<reference evidence="14 16" key="2">
    <citation type="submission" date="2018-06" db="EMBL/GenBank/DDBJ databases">
        <authorList>
            <consortium name="Pathogen Informatics"/>
            <person name="Doyle S."/>
        </authorList>
    </citation>
    <scope>NUCLEOTIDE SEQUENCE [LARGE SCALE GENOMIC DNA]</scope>
    <source>
        <strain evidence="14 16">NCTC10293</strain>
    </source>
</reference>
<evidence type="ECO:0000313" key="13">
    <source>
        <dbReference type="EMBL" id="OOR89640.1"/>
    </source>
</evidence>
<evidence type="ECO:0000256" key="9">
    <source>
        <dbReference type="ARBA" id="ARBA00023027"/>
    </source>
</evidence>
<dbReference type="RefSeq" id="WP_078276722.1">
    <property type="nucleotide sequence ID" value="NZ_CAACXO010000004.1"/>
</dbReference>
<dbReference type="Proteomes" id="UP000190435">
    <property type="component" value="Unassembled WGS sequence"/>
</dbReference>
<dbReference type="PANTHER" id="PTHR39321">
    <property type="entry name" value="NICOTINATE-NUCLEOTIDE ADENYLYLTRANSFERASE-RELATED"/>
    <property type="match status" value="1"/>
</dbReference>
<dbReference type="STRING" id="34060.B0181_06645"/>
<accession>A0A1T0A1M8</accession>
<evidence type="ECO:0000256" key="2">
    <source>
        <dbReference type="ARBA" id="ARBA00005019"/>
    </source>
</evidence>
<comment type="similarity">
    <text evidence="3 11">Belongs to the NadD family.</text>
</comment>
<evidence type="ECO:0000256" key="1">
    <source>
        <dbReference type="ARBA" id="ARBA00002324"/>
    </source>
</evidence>
<evidence type="ECO:0000313" key="15">
    <source>
        <dbReference type="Proteomes" id="UP000190435"/>
    </source>
</evidence>
<gene>
    <name evidence="11 14" type="primary">nadD</name>
    <name evidence="13" type="ORF">B0181_06645</name>
    <name evidence="14" type="ORF">NCTC10293_00660</name>
</gene>
<dbReference type="SUPFAM" id="SSF52374">
    <property type="entry name" value="Nucleotidylyl transferase"/>
    <property type="match status" value="1"/>
</dbReference>
<dbReference type="NCBIfam" id="TIGR00125">
    <property type="entry name" value="cyt_tran_rel"/>
    <property type="match status" value="1"/>
</dbReference>
<keyword evidence="7 11" id="KW-0547">Nucleotide-binding</keyword>
<keyword evidence="5 11" id="KW-0808">Transferase</keyword>
<dbReference type="EMBL" id="UGQE01000001">
    <property type="protein sequence ID" value="STZ10328.1"/>
    <property type="molecule type" value="Genomic_DNA"/>
</dbReference>
<organism evidence="13 15">
    <name type="scientific">Moraxella caviae</name>
    <dbReference type="NCBI Taxonomy" id="34060"/>
    <lineage>
        <taxon>Bacteria</taxon>
        <taxon>Pseudomonadati</taxon>
        <taxon>Pseudomonadota</taxon>
        <taxon>Gammaproteobacteria</taxon>
        <taxon>Moraxellales</taxon>
        <taxon>Moraxellaceae</taxon>
        <taxon>Moraxella</taxon>
    </lineage>
</organism>
<dbReference type="Proteomes" id="UP000255279">
    <property type="component" value="Unassembled WGS sequence"/>
</dbReference>
<proteinExistence type="inferred from homology"/>
<dbReference type="UniPathway" id="UPA00253">
    <property type="reaction ID" value="UER00332"/>
</dbReference>
<comment type="function">
    <text evidence="1 11">Catalyzes the reversible adenylation of nicotinate mononucleotide (NaMN) to nicotinic acid adenine dinucleotide (NaAD).</text>
</comment>
<dbReference type="GO" id="GO:0005524">
    <property type="term" value="F:ATP binding"/>
    <property type="evidence" value="ECO:0007669"/>
    <property type="project" value="UniProtKB-KW"/>
</dbReference>
<evidence type="ECO:0000256" key="5">
    <source>
        <dbReference type="ARBA" id="ARBA00022679"/>
    </source>
</evidence>
<dbReference type="AlphaFoldDB" id="A0A1T0A1M8"/>
<dbReference type="GO" id="GO:0004515">
    <property type="term" value="F:nicotinate-nucleotide adenylyltransferase activity"/>
    <property type="evidence" value="ECO:0007669"/>
    <property type="project" value="UniProtKB-UniRule"/>
</dbReference>
<comment type="pathway">
    <text evidence="2 11">Cofactor biosynthesis; NAD(+) biosynthesis; deamido-NAD(+) from nicotinate D-ribonucleotide: step 1/1.</text>
</comment>
<dbReference type="NCBIfam" id="TIGR00482">
    <property type="entry name" value="nicotinate (nicotinamide) nucleotide adenylyltransferase"/>
    <property type="match status" value="1"/>
</dbReference>
<protein>
    <recommendedName>
        <fullName evidence="11">Probable nicotinate-nucleotide adenylyltransferase</fullName>
        <ecNumber evidence="11">2.7.7.18</ecNumber>
    </recommendedName>
    <alternativeName>
        <fullName evidence="11">Deamido-NAD(+) diphosphorylase</fullName>
    </alternativeName>
    <alternativeName>
        <fullName evidence="11">Deamido-NAD(+) pyrophosphorylase</fullName>
    </alternativeName>
    <alternativeName>
        <fullName evidence="11">Nicotinate mononucleotide adenylyltransferase</fullName>
        <shortName evidence="11">NaMN adenylyltransferase</shortName>
    </alternativeName>
</protein>
<dbReference type="CDD" id="cd02165">
    <property type="entry name" value="NMNAT"/>
    <property type="match status" value="1"/>
</dbReference>
<dbReference type="InterPro" id="IPR005248">
    <property type="entry name" value="NadD/NMNAT"/>
</dbReference>
<dbReference type="Gene3D" id="3.40.50.620">
    <property type="entry name" value="HUPs"/>
    <property type="match status" value="1"/>
</dbReference>
<keyword evidence="8 11" id="KW-0067">ATP-binding</keyword>
<dbReference type="GO" id="GO:0009435">
    <property type="term" value="P:NAD+ biosynthetic process"/>
    <property type="evidence" value="ECO:0007669"/>
    <property type="project" value="UniProtKB-UniRule"/>
</dbReference>
<evidence type="ECO:0000256" key="6">
    <source>
        <dbReference type="ARBA" id="ARBA00022695"/>
    </source>
</evidence>
<evidence type="ECO:0000256" key="4">
    <source>
        <dbReference type="ARBA" id="ARBA00022642"/>
    </source>
</evidence>
<dbReference type="InterPro" id="IPR014729">
    <property type="entry name" value="Rossmann-like_a/b/a_fold"/>
</dbReference>